<accession>F8CFU9</accession>
<evidence type="ECO:0000259" key="2">
    <source>
        <dbReference type="Pfam" id="PF12902"/>
    </source>
</evidence>
<proteinExistence type="predicted"/>
<sequence>MTTAQDTVPRDPSLIPTDAAALRALAQAAVNVELFTIPLYMAGMYSIQGMHEINAAEQTFYKGRRWPGAATTSAPGNANERAFNILFSVFIQEMLHLQLAANLATGMGVKPDFTSSTLQTPQFGWTCYGPDRTVIPHIIDLRDTTTYTDVKVQLGALDANLLDLFLAIEEPGTQPSSASSLARARSTSQACPSPAGRQTRRSRSSPCSGPSARCTVAWSSTCSSATPMARPCGSTSTHRARSSGTSSTPAAADTPGPNTAASPRCCPTPPRKRPWSQPST</sequence>
<feature type="compositionally biased region" description="Low complexity" evidence="1">
    <location>
        <begin position="176"/>
        <end position="190"/>
    </location>
</feature>
<dbReference type="Proteomes" id="UP000000488">
    <property type="component" value="Chromosome"/>
</dbReference>
<dbReference type="Pfam" id="PF12902">
    <property type="entry name" value="Ferritin-like"/>
    <property type="match status" value="1"/>
</dbReference>
<evidence type="ECO:0000256" key="1">
    <source>
        <dbReference type="SAM" id="MobiDB-lite"/>
    </source>
</evidence>
<protein>
    <recommendedName>
        <fullName evidence="2">Iminophenyl-pyruvate dimer synthase domain-containing protein</fullName>
    </recommendedName>
</protein>
<dbReference type="STRING" id="483219.LILAB_15065"/>
<dbReference type="InterPro" id="IPR026820">
    <property type="entry name" value="VioB/RebD_dom"/>
</dbReference>
<evidence type="ECO:0000313" key="4">
    <source>
        <dbReference type="Proteomes" id="UP000000488"/>
    </source>
</evidence>
<feature type="region of interest" description="Disordered" evidence="1">
    <location>
        <begin position="224"/>
        <end position="280"/>
    </location>
</feature>
<dbReference type="KEGG" id="mfu:LILAB_15065"/>
<gene>
    <name evidence="3" type="ordered locus">LILAB_15065</name>
</gene>
<dbReference type="eggNOG" id="ENOG502Z81D">
    <property type="taxonomic scope" value="Bacteria"/>
</dbReference>
<feature type="compositionally biased region" description="Polar residues" evidence="1">
    <location>
        <begin position="233"/>
        <end position="249"/>
    </location>
</feature>
<dbReference type="EMBL" id="CP002830">
    <property type="protein sequence ID" value="AEI64918.1"/>
    <property type="molecule type" value="Genomic_DNA"/>
</dbReference>
<dbReference type="HOGENOM" id="CLU_1026275_0_0_7"/>
<feature type="region of interest" description="Disordered" evidence="1">
    <location>
        <begin position="174"/>
        <end position="212"/>
    </location>
</feature>
<dbReference type="InterPro" id="IPR012347">
    <property type="entry name" value="Ferritin-like"/>
</dbReference>
<dbReference type="Gene3D" id="1.20.1260.10">
    <property type="match status" value="1"/>
</dbReference>
<dbReference type="AlphaFoldDB" id="F8CFU9"/>
<feature type="domain" description="Iminophenyl-pyruvate dimer synthase" evidence="2">
    <location>
        <begin position="27"/>
        <end position="182"/>
    </location>
</feature>
<organism evidence="3 4">
    <name type="scientific">Myxococcus fulvus (strain ATCC BAA-855 / HW-1)</name>
    <dbReference type="NCBI Taxonomy" id="483219"/>
    <lineage>
        <taxon>Bacteria</taxon>
        <taxon>Pseudomonadati</taxon>
        <taxon>Myxococcota</taxon>
        <taxon>Myxococcia</taxon>
        <taxon>Myxococcales</taxon>
        <taxon>Cystobacterineae</taxon>
        <taxon>Myxococcaceae</taxon>
        <taxon>Myxococcus</taxon>
    </lineage>
</organism>
<name>F8CFU9_MYXFH</name>
<reference evidence="3 4" key="1">
    <citation type="journal article" date="2011" name="J. Bacteriol.">
        <title>Genome sequence of the halotolerant marine bacterium Myxococcus fulvus HW-1.</title>
        <authorList>
            <person name="Li Z.F."/>
            <person name="Li X."/>
            <person name="Liu H."/>
            <person name="Liu X."/>
            <person name="Han K."/>
            <person name="Wu Z.H."/>
            <person name="Hu W."/>
            <person name="Li F.F."/>
            <person name="Li Y.Z."/>
        </authorList>
    </citation>
    <scope>NUCLEOTIDE SEQUENCE [LARGE SCALE GENOMIC DNA]</scope>
    <source>
        <strain evidence="4">ATCC BAA-855 / HW-1</strain>
    </source>
</reference>
<evidence type="ECO:0000313" key="3">
    <source>
        <dbReference type="EMBL" id="AEI64918.1"/>
    </source>
</evidence>